<keyword evidence="5 7" id="KW-1133">Transmembrane helix</keyword>
<dbReference type="PIRSF" id="PIRSF006603">
    <property type="entry name" value="DinF"/>
    <property type="match status" value="1"/>
</dbReference>
<protein>
    <submittedName>
        <fullName evidence="8">Multidrug transporter MatE</fullName>
    </submittedName>
</protein>
<dbReference type="PANTHER" id="PTHR43823">
    <property type="entry name" value="SPORULATION PROTEIN YKVU"/>
    <property type="match status" value="1"/>
</dbReference>
<name>A0A3E4Y1R0_9FIRM</name>
<dbReference type="GO" id="GO:0015297">
    <property type="term" value="F:antiporter activity"/>
    <property type="evidence" value="ECO:0007669"/>
    <property type="project" value="InterPro"/>
</dbReference>
<evidence type="ECO:0000256" key="2">
    <source>
        <dbReference type="ARBA" id="ARBA00022448"/>
    </source>
</evidence>
<dbReference type="GO" id="GO:0042910">
    <property type="term" value="F:xenobiotic transmembrane transporter activity"/>
    <property type="evidence" value="ECO:0007669"/>
    <property type="project" value="InterPro"/>
</dbReference>
<reference evidence="8 9" key="1">
    <citation type="submission" date="2018-08" db="EMBL/GenBank/DDBJ databases">
        <title>A genome reference for cultivated species of the human gut microbiota.</title>
        <authorList>
            <person name="Zou Y."/>
            <person name="Xue W."/>
            <person name="Luo G."/>
        </authorList>
    </citation>
    <scope>NUCLEOTIDE SEQUENCE [LARGE SCALE GENOMIC DNA]</scope>
    <source>
        <strain evidence="8 9">OM07-13</strain>
    </source>
</reference>
<comment type="caution">
    <text evidence="8">The sequence shown here is derived from an EMBL/GenBank/DDBJ whole genome shotgun (WGS) entry which is preliminary data.</text>
</comment>
<evidence type="ECO:0000256" key="6">
    <source>
        <dbReference type="ARBA" id="ARBA00023136"/>
    </source>
</evidence>
<dbReference type="AlphaFoldDB" id="A0A3E4Y1R0"/>
<dbReference type="InterPro" id="IPR002528">
    <property type="entry name" value="MATE_fam"/>
</dbReference>
<accession>A0A3E4Y1R0</accession>
<evidence type="ECO:0000256" key="3">
    <source>
        <dbReference type="ARBA" id="ARBA00022475"/>
    </source>
</evidence>
<dbReference type="RefSeq" id="WP_117719480.1">
    <property type="nucleotide sequence ID" value="NZ_QSTP01000029.1"/>
</dbReference>
<feature type="transmembrane region" description="Helical" evidence="7">
    <location>
        <begin position="46"/>
        <end position="69"/>
    </location>
</feature>
<feature type="transmembrane region" description="Helical" evidence="7">
    <location>
        <begin position="155"/>
        <end position="179"/>
    </location>
</feature>
<dbReference type="InterPro" id="IPR048279">
    <property type="entry name" value="MdtK-like"/>
</dbReference>
<feature type="transmembrane region" description="Helical" evidence="7">
    <location>
        <begin position="376"/>
        <end position="399"/>
    </location>
</feature>
<feature type="transmembrane region" description="Helical" evidence="7">
    <location>
        <begin position="185"/>
        <end position="207"/>
    </location>
</feature>
<feature type="transmembrane region" description="Helical" evidence="7">
    <location>
        <begin position="260"/>
        <end position="281"/>
    </location>
</feature>
<feature type="transmembrane region" description="Helical" evidence="7">
    <location>
        <begin position="89"/>
        <end position="107"/>
    </location>
</feature>
<organism evidence="8 9">
    <name type="scientific">Agathobacter rectalis</name>
    <dbReference type="NCBI Taxonomy" id="39491"/>
    <lineage>
        <taxon>Bacteria</taxon>
        <taxon>Bacillati</taxon>
        <taxon>Bacillota</taxon>
        <taxon>Clostridia</taxon>
        <taxon>Lachnospirales</taxon>
        <taxon>Lachnospiraceae</taxon>
        <taxon>Agathobacter</taxon>
    </lineage>
</organism>
<feature type="transmembrane region" description="Helical" evidence="7">
    <location>
        <begin position="347"/>
        <end position="369"/>
    </location>
</feature>
<comment type="subcellular location">
    <subcellularLocation>
        <location evidence="1">Cell membrane</location>
        <topology evidence="1">Multi-pass membrane protein</topology>
    </subcellularLocation>
</comment>
<keyword evidence="6 7" id="KW-0472">Membrane</keyword>
<proteinExistence type="predicted"/>
<evidence type="ECO:0000313" key="9">
    <source>
        <dbReference type="Proteomes" id="UP000260758"/>
    </source>
</evidence>
<dbReference type="Proteomes" id="UP000260758">
    <property type="component" value="Unassembled WGS sequence"/>
</dbReference>
<evidence type="ECO:0000313" key="8">
    <source>
        <dbReference type="EMBL" id="RGM66659.1"/>
    </source>
</evidence>
<sequence>MNHKSLFFKYVIPSIIAFALSGIYAIVDGYFVGNTIGDAGLSAINIAYPIEALIQALGTGIGMGGAVYYSINAAEKKGKRAEEFIATSWWLLVIVSVISTIIIYSFSSKILGLLGADGIILTNATDYIKIIALGAILQILGTGMMPFIRNYGNSFWSMFAMVGGFITNIVLDFIFVWIYEMGMKGAATATIAGQGVTAAIAIIYALYNKKFYVYVSLKNVKEMCGAIFRVGLAPFGLALTPNISLVFINRFSASYGGEKAIATYACVSYIICIIYLILQGVGDGSQPLMSRFYGEKDQESLRGVQRMAYIFAIILAVCGGIIMYVNRANIGGGFGASYEVSIEISKIVPIFLVSLPFVAITRIATAGFYATEKSGLSYILTFIEPVLMLIFMLVLPPLFGGQIMIWWSTVLARVFSAILAFILIKYCEKGDLQYGIQKI</sequence>
<dbReference type="EMBL" id="QSTP01000029">
    <property type="protein sequence ID" value="RGM66659.1"/>
    <property type="molecule type" value="Genomic_DNA"/>
</dbReference>
<feature type="transmembrane region" description="Helical" evidence="7">
    <location>
        <begin position="308"/>
        <end position="327"/>
    </location>
</feature>
<dbReference type="PANTHER" id="PTHR43823:SF3">
    <property type="entry name" value="MULTIDRUG EXPORT PROTEIN MEPA"/>
    <property type="match status" value="1"/>
</dbReference>
<feature type="transmembrane region" description="Helical" evidence="7">
    <location>
        <begin position="405"/>
        <end position="424"/>
    </location>
</feature>
<keyword evidence="2" id="KW-0813">Transport</keyword>
<keyword evidence="4 7" id="KW-0812">Transmembrane</keyword>
<dbReference type="InterPro" id="IPR051327">
    <property type="entry name" value="MATE_MepA_subfamily"/>
</dbReference>
<gene>
    <name evidence="8" type="ORF">DXB99_17205</name>
</gene>
<feature type="transmembrane region" description="Helical" evidence="7">
    <location>
        <begin position="127"/>
        <end position="148"/>
    </location>
</feature>
<dbReference type="GO" id="GO:0005886">
    <property type="term" value="C:plasma membrane"/>
    <property type="evidence" value="ECO:0007669"/>
    <property type="project" value="UniProtKB-SubCell"/>
</dbReference>
<feature type="transmembrane region" description="Helical" evidence="7">
    <location>
        <begin position="7"/>
        <end position="26"/>
    </location>
</feature>
<feature type="transmembrane region" description="Helical" evidence="7">
    <location>
        <begin position="227"/>
        <end position="248"/>
    </location>
</feature>
<evidence type="ECO:0000256" key="1">
    <source>
        <dbReference type="ARBA" id="ARBA00004651"/>
    </source>
</evidence>
<dbReference type="Pfam" id="PF01554">
    <property type="entry name" value="MatE"/>
    <property type="match status" value="2"/>
</dbReference>
<evidence type="ECO:0000256" key="7">
    <source>
        <dbReference type="SAM" id="Phobius"/>
    </source>
</evidence>
<keyword evidence="3" id="KW-1003">Cell membrane</keyword>
<evidence type="ECO:0000256" key="5">
    <source>
        <dbReference type="ARBA" id="ARBA00022989"/>
    </source>
</evidence>
<evidence type="ECO:0000256" key="4">
    <source>
        <dbReference type="ARBA" id="ARBA00022692"/>
    </source>
</evidence>